<sequence>MSTRPGVRIVLRDAVEVPTIASDRAAAPARDVPRTYVPPSDDALPGTPEVPEPRTPEEIEVADREDARAIIRYGRVRGAGPGGRWRRGVRYAVRRPGLVVAVLVVLLVTAWAVVPQLFTSYDPLTGVPADRLQPPSGAHLFGTDHLGRDVYARVVHGASASLSATVIAVAVGLVAGSLLGLLAGFVRGWVDDVVGRFVDVLLAIPSILLSLAIITALGFGTVKVAIAVGITSVATFARVMRAEVLRTSTSVYVEAARASGVRWYGVLGRHVLPNSTGPVLALVALELGTAVLAISALSFLGYGTPPPAPEWGSLVSGGRDYLATAWWLTTMPGLVIVAVVLSANRIARALERTGGDA</sequence>
<evidence type="ECO:0000313" key="10">
    <source>
        <dbReference type="EMBL" id="QJW37900.1"/>
    </source>
</evidence>
<dbReference type="PANTHER" id="PTHR43386:SF25">
    <property type="entry name" value="PEPTIDE ABC TRANSPORTER PERMEASE PROTEIN"/>
    <property type="match status" value="1"/>
</dbReference>
<feature type="transmembrane region" description="Helical" evidence="7">
    <location>
        <begin position="162"/>
        <end position="185"/>
    </location>
</feature>
<proteinExistence type="inferred from homology"/>
<evidence type="ECO:0000256" key="1">
    <source>
        <dbReference type="ARBA" id="ARBA00004651"/>
    </source>
</evidence>
<evidence type="ECO:0000313" key="11">
    <source>
        <dbReference type="Proteomes" id="UP000451354"/>
    </source>
</evidence>
<keyword evidence="5 7" id="KW-1133">Transmembrane helix</keyword>
<feature type="region of interest" description="Disordered" evidence="8">
    <location>
        <begin position="24"/>
        <end position="55"/>
    </location>
</feature>
<gene>
    <name evidence="10" type="ORF">FIC82_018730</name>
</gene>
<evidence type="ECO:0000256" key="5">
    <source>
        <dbReference type="ARBA" id="ARBA00022989"/>
    </source>
</evidence>
<keyword evidence="2 7" id="KW-0813">Transport</keyword>
<evidence type="ECO:0000256" key="3">
    <source>
        <dbReference type="ARBA" id="ARBA00022475"/>
    </source>
</evidence>
<feature type="domain" description="ABC transmembrane type-1" evidence="9">
    <location>
        <begin position="158"/>
        <end position="347"/>
    </location>
</feature>
<dbReference type="OrthoDB" id="6637947at2"/>
<protein>
    <submittedName>
        <fullName evidence="10">ABC transporter permease</fullName>
    </submittedName>
</protein>
<dbReference type="RefSeq" id="WP_154799487.1">
    <property type="nucleotide sequence ID" value="NZ_CP052757.1"/>
</dbReference>
<dbReference type="PROSITE" id="PS50928">
    <property type="entry name" value="ABC_TM1"/>
    <property type="match status" value="1"/>
</dbReference>
<evidence type="ECO:0000256" key="7">
    <source>
        <dbReference type="RuleBase" id="RU363032"/>
    </source>
</evidence>
<reference evidence="10 11" key="1">
    <citation type="journal article" date="2022" name="Int. J. Syst. Evol. Microbiol.">
        <title>Cellulosimicrobium protaetiae sp. nov., isolated from the gut of the larva of Protaetia brevitarsis seulensis.</title>
        <authorList>
            <person name="Le Han H."/>
            <person name="Nguyen T.T.H."/>
            <person name="Li Z."/>
            <person name="Shin N.R."/>
            <person name="Kim S.G."/>
        </authorList>
    </citation>
    <scope>NUCLEOTIDE SEQUENCE [LARGE SCALE GENOMIC DNA]</scope>
    <source>
        <strain evidence="10 11">BI34</strain>
    </source>
</reference>
<evidence type="ECO:0000256" key="8">
    <source>
        <dbReference type="SAM" id="MobiDB-lite"/>
    </source>
</evidence>
<keyword evidence="11" id="KW-1185">Reference proteome</keyword>
<evidence type="ECO:0000259" key="9">
    <source>
        <dbReference type="PROSITE" id="PS50928"/>
    </source>
</evidence>
<dbReference type="EMBL" id="CP052757">
    <property type="protein sequence ID" value="QJW37900.1"/>
    <property type="molecule type" value="Genomic_DNA"/>
</dbReference>
<dbReference type="Gene3D" id="1.10.3720.10">
    <property type="entry name" value="MetI-like"/>
    <property type="match status" value="1"/>
</dbReference>
<feature type="transmembrane region" description="Helical" evidence="7">
    <location>
        <begin position="224"/>
        <end position="240"/>
    </location>
</feature>
<dbReference type="GO" id="GO:0055085">
    <property type="term" value="P:transmembrane transport"/>
    <property type="evidence" value="ECO:0007669"/>
    <property type="project" value="InterPro"/>
</dbReference>
<dbReference type="Proteomes" id="UP000451354">
    <property type="component" value="Chromosome"/>
</dbReference>
<dbReference type="PANTHER" id="PTHR43386">
    <property type="entry name" value="OLIGOPEPTIDE TRANSPORT SYSTEM PERMEASE PROTEIN APPC"/>
    <property type="match status" value="1"/>
</dbReference>
<comment type="subcellular location">
    <subcellularLocation>
        <location evidence="1 7">Cell membrane</location>
        <topology evidence="1 7">Multi-pass membrane protein</topology>
    </subcellularLocation>
</comment>
<dbReference type="Pfam" id="PF00528">
    <property type="entry name" value="BPD_transp_1"/>
    <property type="match status" value="1"/>
</dbReference>
<feature type="transmembrane region" description="Helical" evidence="7">
    <location>
        <begin position="197"/>
        <end position="218"/>
    </location>
</feature>
<comment type="similarity">
    <text evidence="7">Belongs to the binding-protein-dependent transport system permease family.</text>
</comment>
<evidence type="ECO:0000256" key="2">
    <source>
        <dbReference type="ARBA" id="ARBA00022448"/>
    </source>
</evidence>
<dbReference type="InterPro" id="IPR035906">
    <property type="entry name" value="MetI-like_sf"/>
</dbReference>
<accession>A0A6M5UID3</accession>
<dbReference type="AlphaFoldDB" id="A0A6M5UID3"/>
<dbReference type="InterPro" id="IPR050366">
    <property type="entry name" value="BP-dependent_transpt_permease"/>
</dbReference>
<evidence type="ECO:0000256" key="4">
    <source>
        <dbReference type="ARBA" id="ARBA00022692"/>
    </source>
</evidence>
<evidence type="ECO:0000256" key="6">
    <source>
        <dbReference type="ARBA" id="ARBA00023136"/>
    </source>
</evidence>
<keyword evidence="4 7" id="KW-0812">Transmembrane</keyword>
<dbReference type="SUPFAM" id="SSF161098">
    <property type="entry name" value="MetI-like"/>
    <property type="match status" value="1"/>
</dbReference>
<dbReference type="CDD" id="cd06261">
    <property type="entry name" value="TM_PBP2"/>
    <property type="match status" value="1"/>
</dbReference>
<keyword evidence="3" id="KW-1003">Cell membrane</keyword>
<dbReference type="InterPro" id="IPR000515">
    <property type="entry name" value="MetI-like"/>
</dbReference>
<feature type="transmembrane region" description="Helical" evidence="7">
    <location>
        <begin position="321"/>
        <end position="343"/>
    </location>
</feature>
<feature type="transmembrane region" description="Helical" evidence="7">
    <location>
        <begin position="96"/>
        <end position="114"/>
    </location>
</feature>
<dbReference type="KEGG" id="cprt:FIC82_018730"/>
<organism evidence="10 11">
    <name type="scientific">Cellulosimicrobium protaetiae</name>
    <dbReference type="NCBI Taxonomy" id="2587808"/>
    <lineage>
        <taxon>Bacteria</taxon>
        <taxon>Bacillati</taxon>
        <taxon>Actinomycetota</taxon>
        <taxon>Actinomycetes</taxon>
        <taxon>Micrococcales</taxon>
        <taxon>Promicromonosporaceae</taxon>
        <taxon>Cellulosimicrobium</taxon>
    </lineage>
</organism>
<name>A0A6M5UID3_9MICO</name>
<feature type="transmembrane region" description="Helical" evidence="7">
    <location>
        <begin position="279"/>
        <end position="301"/>
    </location>
</feature>
<dbReference type="GO" id="GO:0005886">
    <property type="term" value="C:plasma membrane"/>
    <property type="evidence" value="ECO:0007669"/>
    <property type="project" value="UniProtKB-SubCell"/>
</dbReference>
<keyword evidence="6 7" id="KW-0472">Membrane</keyword>